<dbReference type="GO" id="GO:0051782">
    <property type="term" value="P:negative regulation of cell division"/>
    <property type="evidence" value="ECO:0007669"/>
    <property type="project" value="TreeGrafter"/>
</dbReference>
<dbReference type="SUPFAM" id="SSF52540">
    <property type="entry name" value="P-loop containing nucleoside triphosphate hydrolases"/>
    <property type="match status" value="1"/>
</dbReference>
<dbReference type="GO" id="GO:0005829">
    <property type="term" value="C:cytosol"/>
    <property type="evidence" value="ECO:0007669"/>
    <property type="project" value="TreeGrafter"/>
</dbReference>
<reference evidence="2 3" key="1">
    <citation type="journal article" date="2019" name="Emerg. Microbes Infect.">
        <title>Comprehensive subspecies identification of 175 nontuberculous mycobacteria species based on 7547 genomic profiles.</title>
        <authorList>
            <person name="Matsumoto Y."/>
            <person name="Kinjo T."/>
            <person name="Motooka D."/>
            <person name="Nabeya D."/>
            <person name="Jung N."/>
            <person name="Uechi K."/>
            <person name="Horii T."/>
            <person name="Iida T."/>
            <person name="Fujita J."/>
            <person name="Nakamura S."/>
        </authorList>
    </citation>
    <scope>NUCLEOTIDE SEQUENCE [LARGE SCALE GENOMIC DNA]</scope>
    <source>
        <strain evidence="2 3">JCM 12603</strain>
    </source>
</reference>
<dbReference type="InterPro" id="IPR059050">
    <property type="entry name" value="Rv3660c_N"/>
</dbReference>
<dbReference type="GO" id="GO:0005524">
    <property type="term" value="F:ATP binding"/>
    <property type="evidence" value="ECO:0007669"/>
    <property type="project" value="TreeGrafter"/>
</dbReference>
<dbReference type="PANTHER" id="PTHR43384">
    <property type="entry name" value="SEPTUM SITE-DETERMINING PROTEIN MIND HOMOLOG, CHLOROPLASTIC-RELATED"/>
    <property type="match status" value="1"/>
</dbReference>
<dbReference type="InterPro" id="IPR027417">
    <property type="entry name" value="P-loop_NTPase"/>
</dbReference>
<dbReference type="KEGG" id="mpof:MPOR_00560"/>
<dbReference type="InterPro" id="IPR050625">
    <property type="entry name" value="ParA/MinD_ATPase"/>
</dbReference>
<name>A0A6N4V4I6_9MYCO</name>
<organism evidence="2 3">
    <name type="scientific">Mycolicibacterium poriferae</name>
    <dbReference type="NCBI Taxonomy" id="39694"/>
    <lineage>
        <taxon>Bacteria</taxon>
        <taxon>Bacillati</taxon>
        <taxon>Actinomycetota</taxon>
        <taxon>Actinomycetes</taxon>
        <taxon>Mycobacteriales</taxon>
        <taxon>Mycobacteriaceae</taxon>
        <taxon>Mycolicibacterium</taxon>
    </lineage>
</organism>
<keyword evidence="3" id="KW-1185">Reference proteome</keyword>
<dbReference type="Pfam" id="PF26563">
    <property type="entry name" value="Rv3660c_N"/>
    <property type="match status" value="1"/>
</dbReference>
<dbReference type="Proteomes" id="UP000466785">
    <property type="component" value="Chromosome"/>
</dbReference>
<evidence type="ECO:0000259" key="1">
    <source>
        <dbReference type="Pfam" id="PF26563"/>
    </source>
</evidence>
<dbReference type="PANTHER" id="PTHR43384:SF11">
    <property type="entry name" value="SEPTUM SITE DETERMINING PROTEIN"/>
    <property type="match status" value="1"/>
</dbReference>
<dbReference type="InterPro" id="IPR022521">
    <property type="entry name" value="Rv3660c"/>
</dbReference>
<dbReference type="Gene3D" id="3.40.50.300">
    <property type="entry name" value="P-loop containing nucleotide triphosphate hydrolases"/>
    <property type="match status" value="1"/>
</dbReference>
<dbReference type="AlphaFoldDB" id="A0A6N4V4I6"/>
<evidence type="ECO:0000313" key="3">
    <source>
        <dbReference type="Proteomes" id="UP000466785"/>
    </source>
</evidence>
<evidence type="ECO:0000313" key="2">
    <source>
        <dbReference type="EMBL" id="BBX49030.1"/>
    </source>
</evidence>
<dbReference type="EMBL" id="AP022570">
    <property type="protein sequence ID" value="BBX49030.1"/>
    <property type="molecule type" value="Genomic_DNA"/>
</dbReference>
<gene>
    <name evidence="2" type="ORF">MPOR_00560</name>
</gene>
<dbReference type="GO" id="GO:0009898">
    <property type="term" value="C:cytoplasmic side of plasma membrane"/>
    <property type="evidence" value="ECO:0007669"/>
    <property type="project" value="TreeGrafter"/>
</dbReference>
<protein>
    <submittedName>
        <fullName evidence="2">ATPase AAA</fullName>
    </submittedName>
</protein>
<sequence length="365" mass="36920">MAPTAGILVLVDDRALHPAIDRVVAAAGLKVVRANAPSSRRVWAGAAAILLDGEAALRCVQLGMPRRARVLLVCSEQPGSGEWQAAVAVGAQQLVILPTQERDLLSALTEAADAAGDGVARGPVVAVLAGRGGAGASVFAAALACTATESVLVDGDPWGGGLDLVLGAETEPGLRWPDLALAGGRLSYPALRDALPRRHGVTLLSAGRVLSGSGSSNDIEAGAVSAVIDAGTRAGVPVICDLARRPSAATETALAVADLVILVTTVDVRSCAAAAATARWAEEQNPNTGVVVRGPAPGGLGPADAGRLIGRPVLAAMRPQPGIEAQLDCGGLRLRPRAPLVRAARKVLALVSRRPENGRVSELVA</sequence>
<dbReference type="NCBIfam" id="TIGR03815">
    <property type="entry name" value="CpaE_hom_Actino"/>
    <property type="match status" value="1"/>
</dbReference>
<dbReference type="GO" id="GO:0016887">
    <property type="term" value="F:ATP hydrolysis activity"/>
    <property type="evidence" value="ECO:0007669"/>
    <property type="project" value="TreeGrafter"/>
</dbReference>
<feature type="domain" description="Rv3660c-like CheY-like N-terminal" evidence="1">
    <location>
        <begin position="11"/>
        <end position="115"/>
    </location>
</feature>
<dbReference type="RefSeq" id="WP_163672032.1">
    <property type="nucleotide sequence ID" value="NZ_AP022570.1"/>
</dbReference>
<accession>A0A6N4V4I6</accession>
<proteinExistence type="predicted"/>